<evidence type="ECO:0000256" key="1">
    <source>
        <dbReference type="SAM" id="MobiDB-lite"/>
    </source>
</evidence>
<protein>
    <submittedName>
        <fullName evidence="3">Uncharacterized protein</fullName>
    </submittedName>
</protein>
<feature type="region of interest" description="Disordered" evidence="1">
    <location>
        <begin position="284"/>
        <end position="306"/>
    </location>
</feature>
<keyword evidence="2" id="KW-0812">Transmembrane</keyword>
<keyword evidence="2" id="KW-1133">Transmembrane helix</keyword>
<keyword evidence="4" id="KW-1185">Reference proteome</keyword>
<dbReference type="EMBL" id="FUZP01000003">
    <property type="protein sequence ID" value="SKC69201.1"/>
    <property type="molecule type" value="Genomic_DNA"/>
</dbReference>
<dbReference type="RefSeq" id="WP_079728765.1">
    <property type="nucleotide sequence ID" value="NZ_FUZP01000003.1"/>
</dbReference>
<gene>
    <name evidence="3" type="ORF">SAMN06309945_2762</name>
</gene>
<organism evidence="3 4">
    <name type="scientific">Okibacterium fritillariae</name>
    <dbReference type="NCBI Taxonomy" id="123320"/>
    <lineage>
        <taxon>Bacteria</taxon>
        <taxon>Bacillati</taxon>
        <taxon>Actinomycetota</taxon>
        <taxon>Actinomycetes</taxon>
        <taxon>Micrococcales</taxon>
        <taxon>Microbacteriaceae</taxon>
        <taxon>Okibacterium</taxon>
    </lineage>
</organism>
<evidence type="ECO:0000313" key="3">
    <source>
        <dbReference type="EMBL" id="SKC69201.1"/>
    </source>
</evidence>
<dbReference type="STRING" id="123320.SAMN06309945_2762"/>
<evidence type="ECO:0000256" key="2">
    <source>
        <dbReference type="SAM" id="Phobius"/>
    </source>
</evidence>
<evidence type="ECO:0000313" key="4">
    <source>
        <dbReference type="Proteomes" id="UP000190857"/>
    </source>
</evidence>
<proteinExistence type="predicted"/>
<dbReference type="AlphaFoldDB" id="A0A1T5KZR4"/>
<dbReference type="Proteomes" id="UP000190857">
    <property type="component" value="Unassembled WGS sequence"/>
</dbReference>
<sequence length="306" mass="32568">MTTVPPEAQAYLKRLDRALRPVPRDVASAIRAGITEELAGLEPQEAVDRVRSFDDPEAIAAAALGESRADARPAPRRRALWIVGAVAVVVVVALVVAASVSGWLSGPRPDRDAQPAGPSASAFPMTDLGPSPAPATPGPDELEKLRLEEQDRQWDAVTATYPDAVRPADPFQEYRDPNDSTALLGCLTAAGLPVDLGSTVGGGGPVSVGTSTSTEAEEVASFTCWAGYPTKPVAPMTTAQLDYLYSYLTEYLVPCYEANGITNAKAPSREDFVSQWPNQGWFPDTTSAALSDQEQQRIDSTCKRPD</sequence>
<keyword evidence="2" id="KW-0472">Membrane</keyword>
<dbReference type="OrthoDB" id="3726412at2"/>
<feature type="compositionally biased region" description="Polar residues" evidence="1">
    <location>
        <begin position="284"/>
        <end position="293"/>
    </location>
</feature>
<reference evidence="3 4" key="1">
    <citation type="submission" date="2017-02" db="EMBL/GenBank/DDBJ databases">
        <authorList>
            <person name="Peterson S.W."/>
        </authorList>
    </citation>
    <scope>NUCLEOTIDE SEQUENCE [LARGE SCALE GENOMIC DNA]</scope>
    <source>
        <strain evidence="3 4">VKM Ac-2059</strain>
    </source>
</reference>
<feature type="compositionally biased region" description="Basic and acidic residues" evidence="1">
    <location>
        <begin position="294"/>
        <end position="306"/>
    </location>
</feature>
<feature type="region of interest" description="Disordered" evidence="1">
    <location>
        <begin position="104"/>
        <end position="140"/>
    </location>
</feature>
<feature type="transmembrane region" description="Helical" evidence="2">
    <location>
        <begin position="79"/>
        <end position="104"/>
    </location>
</feature>
<name>A0A1T5KZR4_9MICO</name>
<accession>A0A1T5KZR4</accession>